<proteinExistence type="inferred from homology"/>
<organism evidence="8">
    <name type="scientific">uncultured Thermomicrobiales bacterium</name>
    <dbReference type="NCBI Taxonomy" id="1645740"/>
    <lineage>
        <taxon>Bacteria</taxon>
        <taxon>Pseudomonadati</taxon>
        <taxon>Thermomicrobiota</taxon>
        <taxon>Thermomicrobia</taxon>
        <taxon>Thermomicrobiales</taxon>
        <taxon>environmental samples</taxon>
    </lineage>
</organism>
<keyword evidence="1 6" id="KW-0547">Nucleotide-binding</keyword>
<keyword evidence="2 6" id="KW-0067">ATP-binding</keyword>
<dbReference type="GO" id="GO:0110051">
    <property type="term" value="P:metabolite repair"/>
    <property type="evidence" value="ECO:0007669"/>
    <property type="project" value="TreeGrafter"/>
</dbReference>
<keyword evidence="3 6" id="KW-0521">NADP</keyword>
<evidence type="ECO:0000256" key="1">
    <source>
        <dbReference type="ARBA" id="ARBA00022741"/>
    </source>
</evidence>
<feature type="binding site" evidence="6">
    <location>
        <position position="278"/>
    </location>
    <ligand>
        <name>AMP</name>
        <dbReference type="ChEBI" id="CHEBI:456215"/>
    </ligand>
</feature>
<dbReference type="Gene3D" id="3.40.1190.20">
    <property type="match status" value="1"/>
</dbReference>
<dbReference type="GO" id="GO:0052856">
    <property type="term" value="F:NAD(P)HX epimerase activity"/>
    <property type="evidence" value="ECO:0007669"/>
    <property type="project" value="TreeGrafter"/>
</dbReference>
<reference evidence="8" key="1">
    <citation type="submission" date="2020-02" db="EMBL/GenBank/DDBJ databases">
        <authorList>
            <person name="Meier V. D."/>
        </authorList>
    </citation>
    <scope>NUCLEOTIDE SEQUENCE</scope>
    <source>
        <strain evidence="8">AVDCRST_MAG73</strain>
    </source>
</reference>
<dbReference type="PROSITE" id="PS51383">
    <property type="entry name" value="YJEF_C_3"/>
    <property type="match status" value="1"/>
</dbReference>
<evidence type="ECO:0000256" key="2">
    <source>
        <dbReference type="ARBA" id="ARBA00022840"/>
    </source>
</evidence>
<dbReference type="InterPro" id="IPR000631">
    <property type="entry name" value="CARKD"/>
</dbReference>
<dbReference type="PANTHER" id="PTHR12592:SF0">
    <property type="entry name" value="ATP-DEPENDENT (S)-NAD(P)H-HYDRATE DEHYDRATASE"/>
    <property type="match status" value="1"/>
</dbReference>
<gene>
    <name evidence="6" type="primary">nnrD</name>
    <name evidence="8" type="ORF">AVDCRST_MAG73-560</name>
</gene>
<dbReference type="PROSITE" id="PS01050">
    <property type="entry name" value="YJEF_C_2"/>
    <property type="match status" value="1"/>
</dbReference>
<evidence type="ECO:0000256" key="3">
    <source>
        <dbReference type="ARBA" id="ARBA00022857"/>
    </source>
</evidence>
<dbReference type="InterPro" id="IPR029056">
    <property type="entry name" value="Ribokinase-like"/>
</dbReference>
<dbReference type="EC" id="4.2.1.136" evidence="6"/>
<comment type="catalytic activity">
    <reaction evidence="6">
        <text>(6S)-NADHX + ADP = AMP + phosphate + NADH + H(+)</text>
        <dbReference type="Rhea" id="RHEA:32223"/>
        <dbReference type="ChEBI" id="CHEBI:15378"/>
        <dbReference type="ChEBI" id="CHEBI:43474"/>
        <dbReference type="ChEBI" id="CHEBI:57945"/>
        <dbReference type="ChEBI" id="CHEBI:64074"/>
        <dbReference type="ChEBI" id="CHEBI:456215"/>
        <dbReference type="ChEBI" id="CHEBI:456216"/>
        <dbReference type="EC" id="4.2.1.136"/>
    </reaction>
</comment>
<feature type="binding site" evidence="6">
    <location>
        <position position="129"/>
    </location>
    <ligand>
        <name>(6S)-NADPHX</name>
        <dbReference type="ChEBI" id="CHEBI:64076"/>
    </ligand>
</feature>
<protein>
    <recommendedName>
        <fullName evidence="6">ADP-dependent (S)-NAD(P)H-hydrate dehydratase</fullName>
        <ecNumber evidence="6">4.2.1.136</ecNumber>
    </recommendedName>
    <alternativeName>
        <fullName evidence="6">ADP-dependent NAD(P)HX dehydratase</fullName>
    </alternativeName>
</protein>
<evidence type="ECO:0000256" key="4">
    <source>
        <dbReference type="ARBA" id="ARBA00023027"/>
    </source>
</evidence>
<dbReference type="GO" id="GO:0005524">
    <property type="term" value="F:ATP binding"/>
    <property type="evidence" value="ECO:0007669"/>
    <property type="project" value="UniProtKB-KW"/>
</dbReference>
<dbReference type="GO" id="GO:0046496">
    <property type="term" value="P:nicotinamide nucleotide metabolic process"/>
    <property type="evidence" value="ECO:0007669"/>
    <property type="project" value="UniProtKB-UniRule"/>
</dbReference>
<evidence type="ECO:0000256" key="5">
    <source>
        <dbReference type="ARBA" id="ARBA00023239"/>
    </source>
</evidence>
<name>A0A6J4TKT3_9BACT</name>
<dbReference type="InterPro" id="IPR017953">
    <property type="entry name" value="Carbohydrate_kinase_pred_CS"/>
</dbReference>
<keyword evidence="5 6" id="KW-0456">Lyase</keyword>
<dbReference type="HAMAP" id="MF_01965">
    <property type="entry name" value="NADHX_dehydratase"/>
    <property type="match status" value="1"/>
</dbReference>
<dbReference type="Pfam" id="PF01256">
    <property type="entry name" value="Carb_kinase"/>
    <property type="match status" value="2"/>
</dbReference>
<dbReference type="PANTHER" id="PTHR12592">
    <property type="entry name" value="ATP-DEPENDENT (S)-NAD(P)H-HYDRATE DEHYDRATASE FAMILY MEMBER"/>
    <property type="match status" value="1"/>
</dbReference>
<feature type="binding site" evidence="6">
    <location>
        <position position="58"/>
    </location>
    <ligand>
        <name>(6S)-NADPHX</name>
        <dbReference type="ChEBI" id="CHEBI:64076"/>
    </ligand>
</feature>
<comment type="function">
    <text evidence="6">Catalyzes the dehydration of the S-form of NAD(P)HX at the expense of ADP, which is converted to AMP. Together with NAD(P)HX epimerase, which catalyzes the epimerization of the S- and R-forms, the enzyme allows the repair of both epimers of NAD(P)HX, a damaged form of NAD(P)H that is a result of enzymatic or heat-dependent hydration.</text>
</comment>
<dbReference type="GO" id="GO:0052855">
    <property type="term" value="F:ADP-dependent NAD(P)H-hydrate dehydratase activity"/>
    <property type="evidence" value="ECO:0007669"/>
    <property type="project" value="UniProtKB-UniRule"/>
</dbReference>
<sequence length="351" mass="35420">MSSAIETQRGERAHLGPGDAIIDEAYARSVLPSRAYGAHKWGVGGLVIVAGSPGFVGAPALCAMAAGRAGAGIVSLAVPRGIAGAIAANVPEAAFVLLPESDSGGGGRKAVELIKAKLDRSTALLVGPGLGDDETSTALLAALFGIGGSRAVGFRGAIGFATNATREEPEAEAPPPVGIAKPVVIDADGLNWLAKQDGWRDRFPARQAVLTPHVGEMARLLGKEPDEIVADPVGTAREASRSWDQVVVFKYGHTVVSDGDRTLIAEDAPPSLASAGTGDVLAGTIGAFLAQGLAPVDAAALAVFVGGRAARRVERRFGTLGLVASDLPPAIAEELAALERAPSDSAGAGRG</sequence>
<keyword evidence="4 6" id="KW-0520">NAD</keyword>
<evidence type="ECO:0000256" key="6">
    <source>
        <dbReference type="HAMAP-Rule" id="MF_01965"/>
    </source>
</evidence>
<keyword evidence="8" id="KW-0413">Isomerase</keyword>
<comment type="cofactor">
    <cofactor evidence="6">
        <name>Mg(2+)</name>
        <dbReference type="ChEBI" id="CHEBI:18420"/>
    </cofactor>
</comment>
<dbReference type="SUPFAM" id="SSF53613">
    <property type="entry name" value="Ribokinase-like"/>
    <property type="match status" value="1"/>
</dbReference>
<evidence type="ECO:0000259" key="7">
    <source>
        <dbReference type="PROSITE" id="PS51383"/>
    </source>
</evidence>
<feature type="binding site" evidence="6">
    <location>
        <position position="213"/>
    </location>
    <ligand>
        <name>(6S)-NADPHX</name>
        <dbReference type="ChEBI" id="CHEBI:64076"/>
    </ligand>
</feature>
<comment type="similarity">
    <text evidence="6">Belongs to the NnrD/CARKD family.</text>
</comment>
<dbReference type="CDD" id="cd01171">
    <property type="entry name" value="YXKO-related"/>
    <property type="match status" value="1"/>
</dbReference>
<dbReference type="AlphaFoldDB" id="A0A6J4TKT3"/>
<dbReference type="EMBL" id="CADCWE010000031">
    <property type="protein sequence ID" value="CAA9525928.1"/>
    <property type="molecule type" value="Genomic_DNA"/>
</dbReference>
<feature type="domain" description="YjeF C-terminal" evidence="7">
    <location>
        <begin position="23"/>
        <end position="338"/>
    </location>
</feature>
<comment type="caution">
    <text evidence="6">Lacks conserved residue(s) required for the propagation of feature annotation.</text>
</comment>
<feature type="binding site" evidence="6">
    <location>
        <position position="279"/>
    </location>
    <ligand>
        <name>(6S)-NADPHX</name>
        <dbReference type="ChEBI" id="CHEBI:64076"/>
    </ligand>
</feature>
<accession>A0A6J4TKT3</accession>
<comment type="catalytic activity">
    <reaction evidence="6">
        <text>(6S)-NADPHX + ADP = AMP + phosphate + NADPH + H(+)</text>
        <dbReference type="Rhea" id="RHEA:32235"/>
        <dbReference type="ChEBI" id="CHEBI:15378"/>
        <dbReference type="ChEBI" id="CHEBI:43474"/>
        <dbReference type="ChEBI" id="CHEBI:57783"/>
        <dbReference type="ChEBI" id="CHEBI:64076"/>
        <dbReference type="ChEBI" id="CHEBI:456215"/>
        <dbReference type="ChEBI" id="CHEBI:456216"/>
        <dbReference type="EC" id="4.2.1.136"/>
    </reaction>
</comment>
<comment type="subunit">
    <text evidence="6">Homotetramer.</text>
</comment>
<evidence type="ECO:0000313" key="8">
    <source>
        <dbReference type="EMBL" id="CAA9525928.1"/>
    </source>
</evidence>